<dbReference type="EMBL" id="CP017886">
    <property type="protein sequence ID" value="APC18587.1"/>
    <property type="molecule type" value="Genomic_DNA"/>
</dbReference>
<proteinExistence type="predicted"/>
<reference evidence="3" key="1">
    <citation type="submission" date="2016-10" db="EMBL/GenBank/DDBJ databases">
        <title>Pseudomonas frederiksbergensis ERGS4:02 complete genome.</title>
        <authorList>
            <person name="Kumar R."/>
            <person name="Acharya V."/>
            <person name="Singh D."/>
        </authorList>
    </citation>
    <scope>NUCLEOTIDE SEQUENCE [LARGE SCALE GENOMIC DNA]</scope>
    <source>
        <strain evidence="3">ERGS4:02</strain>
    </source>
</reference>
<dbReference type="Proteomes" id="UP000182567">
    <property type="component" value="Chromosome"/>
</dbReference>
<keyword evidence="1" id="KW-0175">Coiled coil</keyword>
<dbReference type="Pfam" id="PF13988">
    <property type="entry name" value="DUF4225"/>
    <property type="match status" value="1"/>
</dbReference>
<dbReference type="OrthoDB" id="7021051at2"/>
<gene>
    <name evidence="2" type="ORF">BLL42_23790</name>
</gene>
<dbReference type="GeneID" id="46911308"/>
<protein>
    <recommendedName>
        <fullName evidence="4">DUF4225 domain-containing protein</fullName>
    </recommendedName>
</protein>
<feature type="coiled-coil region" evidence="1">
    <location>
        <begin position="58"/>
        <end position="85"/>
    </location>
</feature>
<evidence type="ECO:0008006" key="4">
    <source>
        <dbReference type="Google" id="ProtNLM"/>
    </source>
</evidence>
<evidence type="ECO:0000313" key="3">
    <source>
        <dbReference type="Proteomes" id="UP000182567"/>
    </source>
</evidence>
<evidence type="ECO:0000313" key="2">
    <source>
        <dbReference type="EMBL" id="APC18587.1"/>
    </source>
</evidence>
<dbReference type="InterPro" id="IPR025320">
    <property type="entry name" value="DUF4225"/>
</dbReference>
<organism evidence="2 3">
    <name type="scientific">Pseudomonas frederiksbergensis</name>
    <dbReference type="NCBI Taxonomy" id="104087"/>
    <lineage>
        <taxon>Bacteria</taxon>
        <taxon>Pseudomonadati</taxon>
        <taxon>Pseudomonadota</taxon>
        <taxon>Gammaproteobacteria</taxon>
        <taxon>Pseudomonadales</taxon>
        <taxon>Pseudomonadaceae</taxon>
        <taxon>Pseudomonas</taxon>
    </lineage>
</organism>
<evidence type="ECO:0000256" key="1">
    <source>
        <dbReference type="SAM" id="Coils"/>
    </source>
</evidence>
<sequence>MSDDTCDIHDVTKAASDLVAFGCSIGATQLYDSFLQLQFSSIVSSYANEIIQAVDEGLISAQRGIQEIREEYAELSSKALFYAQNGIGVLAGAMQVQSGASKIGNTRGLQAPLGLLYSAHGVNNIYESLGNIYNGPGTPAVVGPFRKLYQNLANDTHTGNITYYTVDLSLSAFGLLNSVRKTDSVELFNRDAINYERAYKQMGKLALAFEALIDAITINSIAEENNFRKNHITR</sequence>
<accession>A0A1J0ERK7</accession>
<name>A0A1J0ERK7_9PSED</name>
<dbReference type="RefSeq" id="WP_071554894.1">
    <property type="nucleotide sequence ID" value="NZ_CP017886.1"/>
</dbReference>
<dbReference type="AlphaFoldDB" id="A0A1J0ERK7"/>